<proteinExistence type="predicted"/>
<evidence type="ECO:0000313" key="1">
    <source>
        <dbReference type="EMBL" id="SFL42428.1"/>
    </source>
</evidence>
<evidence type="ECO:0008006" key="3">
    <source>
        <dbReference type="Google" id="ProtNLM"/>
    </source>
</evidence>
<sequence length="444" mass="47486">MSPSKKTELFQSLDEKSREMVEVALKCINESDGFVESLRLQEFLSYVVRETLAGRGAAIRGKSVAVDVYGRSLVGDAGQNLVRVEARRLRRLLTAYYEAEGKNDPVQIRMDAGGYRPRFVFLDTSSRADLDESAAQPIKRRMLPWAAGGAAAVICFGLAVAQFSEPPAKASPSLAEIKDPVRAALRQHSMLSLQAMNITEQAQGMLFPVFDLKRQELALGMFRHAIELDASLPGGHAGAAQTLTVLGLLSPDQTVGATYLENALNSAVYALQLAPADAWSNGAYAFVLAATGDREPAIQYATTAMQLSPKDGHVLDLVGMTAIVADDPELAALASDPSVPREGAGRFGSRNIWGVSQLMLGNYAEAIAAFEGAAPVGAPISPPSLLFQAVAFDQLAHSEKSTALLAELNATWPDFPTAYIVNALFADGSKTEQMILKTLDGNND</sequence>
<protein>
    <recommendedName>
        <fullName evidence="3">Tetratricopeptide repeat-containing protein</fullName>
    </recommendedName>
</protein>
<reference evidence="2" key="1">
    <citation type="submission" date="2016-10" db="EMBL/GenBank/DDBJ databases">
        <authorList>
            <person name="Varghese N."/>
            <person name="Submissions S."/>
        </authorList>
    </citation>
    <scope>NUCLEOTIDE SEQUENCE [LARGE SCALE GENOMIC DNA]</scope>
    <source>
        <strain evidence="2">DSM 28453</strain>
    </source>
</reference>
<dbReference type="InterPro" id="IPR011990">
    <property type="entry name" value="TPR-like_helical_dom_sf"/>
</dbReference>
<dbReference type="STRING" id="1280847.SAMN04488036_1146"/>
<dbReference type="Proteomes" id="UP000198851">
    <property type="component" value="Unassembled WGS sequence"/>
</dbReference>
<organism evidence="1 2">
    <name type="scientific">Shimia haliotis</name>
    <dbReference type="NCBI Taxonomy" id="1280847"/>
    <lineage>
        <taxon>Bacteria</taxon>
        <taxon>Pseudomonadati</taxon>
        <taxon>Pseudomonadota</taxon>
        <taxon>Alphaproteobacteria</taxon>
        <taxon>Rhodobacterales</taxon>
        <taxon>Roseobacteraceae</taxon>
    </lineage>
</organism>
<evidence type="ECO:0000313" key="2">
    <source>
        <dbReference type="Proteomes" id="UP000198851"/>
    </source>
</evidence>
<name>A0A1I4HJD9_9RHOB</name>
<dbReference type="SUPFAM" id="SSF48452">
    <property type="entry name" value="TPR-like"/>
    <property type="match status" value="1"/>
</dbReference>
<keyword evidence="2" id="KW-1185">Reference proteome</keyword>
<dbReference type="EMBL" id="FOSZ01000014">
    <property type="protein sequence ID" value="SFL42428.1"/>
    <property type="molecule type" value="Genomic_DNA"/>
</dbReference>
<dbReference type="Gene3D" id="1.25.40.10">
    <property type="entry name" value="Tetratricopeptide repeat domain"/>
    <property type="match status" value="1"/>
</dbReference>
<accession>A0A1I4HJD9</accession>
<dbReference type="AlphaFoldDB" id="A0A1I4HJD9"/>
<gene>
    <name evidence="1" type="ORF">SAMN04488036_1146</name>
</gene>